<reference evidence="1" key="1">
    <citation type="journal article" date="2019" name="bioRxiv">
        <title>The Genome of the Zebra Mussel, Dreissena polymorpha: A Resource for Invasive Species Research.</title>
        <authorList>
            <person name="McCartney M.A."/>
            <person name="Auch B."/>
            <person name="Kono T."/>
            <person name="Mallez S."/>
            <person name="Zhang Y."/>
            <person name="Obille A."/>
            <person name="Becker A."/>
            <person name="Abrahante J.E."/>
            <person name="Garbe J."/>
            <person name="Badalamenti J.P."/>
            <person name="Herman A."/>
            <person name="Mangelson H."/>
            <person name="Liachko I."/>
            <person name="Sullivan S."/>
            <person name="Sone E.D."/>
            <person name="Koren S."/>
            <person name="Silverstein K.A.T."/>
            <person name="Beckman K.B."/>
            <person name="Gohl D.M."/>
        </authorList>
    </citation>
    <scope>NUCLEOTIDE SEQUENCE</scope>
    <source>
        <strain evidence="1">Duluth1</strain>
        <tissue evidence="1">Whole animal</tissue>
    </source>
</reference>
<protein>
    <submittedName>
        <fullName evidence="1">Uncharacterized protein</fullName>
    </submittedName>
</protein>
<proteinExistence type="predicted"/>
<evidence type="ECO:0000313" key="2">
    <source>
        <dbReference type="Proteomes" id="UP000828390"/>
    </source>
</evidence>
<dbReference type="Proteomes" id="UP000828390">
    <property type="component" value="Unassembled WGS sequence"/>
</dbReference>
<dbReference type="EMBL" id="JAIWYP010000002">
    <property type="protein sequence ID" value="KAH3868957.1"/>
    <property type="molecule type" value="Genomic_DNA"/>
</dbReference>
<name>A0A9D4M156_DREPO</name>
<organism evidence="1 2">
    <name type="scientific">Dreissena polymorpha</name>
    <name type="common">Zebra mussel</name>
    <name type="synonym">Mytilus polymorpha</name>
    <dbReference type="NCBI Taxonomy" id="45954"/>
    <lineage>
        <taxon>Eukaryota</taxon>
        <taxon>Metazoa</taxon>
        <taxon>Spiralia</taxon>
        <taxon>Lophotrochozoa</taxon>
        <taxon>Mollusca</taxon>
        <taxon>Bivalvia</taxon>
        <taxon>Autobranchia</taxon>
        <taxon>Heteroconchia</taxon>
        <taxon>Euheterodonta</taxon>
        <taxon>Imparidentia</taxon>
        <taxon>Neoheterodontei</taxon>
        <taxon>Myida</taxon>
        <taxon>Dreissenoidea</taxon>
        <taxon>Dreissenidae</taxon>
        <taxon>Dreissena</taxon>
    </lineage>
</organism>
<accession>A0A9D4M156</accession>
<comment type="caution">
    <text evidence="1">The sequence shown here is derived from an EMBL/GenBank/DDBJ whole genome shotgun (WGS) entry which is preliminary data.</text>
</comment>
<evidence type="ECO:0000313" key="1">
    <source>
        <dbReference type="EMBL" id="KAH3868957.1"/>
    </source>
</evidence>
<sequence>MTLYAHALNPFIQSAAKKQKQLVLNSAVTGDIHMTIEIDGAYAQGWEGIACGPCNGTAGHCIADSGGNAGGDANNICKIREPDDDLTHATGGKIHVQLESILEFR</sequence>
<keyword evidence="2" id="KW-1185">Reference proteome</keyword>
<reference evidence="1" key="2">
    <citation type="submission" date="2020-11" db="EMBL/GenBank/DDBJ databases">
        <authorList>
            <person name="McCartney M.A."/>
            <person name="Auch B."/>
            <person name="Kono T."/>
            <person name="Mallez S."/>
            <person name="Becker A."/>
            <person name="Gohl D.M."/>
            <person name="Silverstein K.A.T."/>
            <person name="Koren S."/>
            <person name="Bechman K.B."/>
            <person name="Herman A."/>
            <person name="Abrahante J.E."/>
            <person name="Garbe J."/>
        </authorList>
    </citation>
    <scope>NUCLEOTIDE SEQUENCE</scope>
    <source>
        <strain evidence="1">Duluth1</strain>
        <tissue evidence="1">Whole animal</tissue>
    </source>
</reference>
<gene>
    <name evidence="1" type="ORF">DPMN_032112</name>
</gene>
<dbReference type="AlphaFoldDB" id="A0A9D4M156"/>